<sequence length="157" mass="16884">METKPTINNQQSRAEFLRSLGLSSAALMAFYCMGTLTSCSSDSDDPAPAPAPPSNVDFTLDLTTSDFSKLKTIGQFAYRDSIIVARVKDGSYVALSKACTHQGTDVQYRLNEDDFWCSNHGSEFGANGVVQVGPAARALTVYKTALSTDGNRLRVTA</sequence>
<evidence type="ECO:0000256" key="1">
    <source>
        <dbReference type="ARBA" id="ARBA00022714"/>
    </source>
</evidence>
<accession>A0A1P9X2T4</accession>
<feature type="domain" description="Rieske" evidence="5">
    <location>
        <begin position="59"/>
        <end position="153"/>
    </location>
</feature>
<dbReference type="Pfam" id="PF00355">
    <property type="entry name" value="Rieske"/>
    <property type="match status" value="1"/>
</dbReference>
<dbReference type="STRING" id="1178516.AWR27_23020"/>
<protein>
    <submittedName>
        <fullName evidence="6">(2Fe-2S)-binding protein</fullName>
    </submittedName>
</protein>
<keyword evidence="1" id="KW-0001">2Fe-2S</keyword>
<dbReference type="GO" id="GO:0046872">
    <property type="term" value="F:metal ion binding"/>
    <property type="evidence" value="ECO:0007669"/>
    <property type="project" value="UniProtKB-KW"/>
</dbReference>
<dbReference type="KEGG" id="smon:AWR27_23020"/>
<dbReference type="Proteomes" id="UP000187941">
    <property type="component" value="Chromosome"/>
</dbReference>
<gene>
    <name evidence="6" type="ORF">AWR27_23020</name>
</gene>
<evidence type="ECO:0000313" key="6">
    <source>
        <dbReference type="EMBL" id="AQG81913.1"/>
    </source>
</evidence>
<evidence type="ECO:0000259" key="5">
    <source>
        <dbReference type="PROSITE" id="PS51296"/>
    </source>
</evidence>
<evidence type="ECO:0000256" key="4">
    <source>
        <dbReference type="ARBA" id="ARBA00023014"/>
    </source>
</evidence>
<evidence type="ECO:0000256" key="2">
    <source>
        <dbReference type="ARBA" id="ARBA00022723"/>
    </source>
</evidence>
<dbReference type="EMBL" id="CP014263">
    <property type="protein sequence ID" value="AQG81913.1"/>
    <property type="molecule type" value="Genomic_DNA"/>
</dbReference>
<keyword evidence="4" id="KW-0411">Iron-sulfur</keyword>
<dbReference type="PROSITE" id="PS51296">
    <property type="entry name" value="RIESKE"/>
    <property type="match status" value="1"/>
</dbReference>
<keyword evidence="7" id="KW-1185">Reference proteome</keyword>
<dbReference type="SUPFAM" id="SSF50022">
    <property type="entry name" value="ISP domain"/>
    <property type="match status" value="1"/>
</dbReference>
<dbReference type="OrthoDB" id="165343at2"/>
<reference evidence="6 7" key="1">
    <citation type="submission" date="2016-01" db="EMBL/GenBank/DDBJ databases">
        <authorList>
            <person name="Oliw E.H."/>
        </authorList>
    </citation>
    <scope>NUCLEOTIDE SEQUENCE [LARGE SCALE GENOMIC DNA]</scope>
    <source>
        <strain evidence="6 7">DY10</strain>
    </source>
</reference>
<organism evidence="6 7">
    <name type="scientific">Spirosoma montaniterrae</name>
    <dbReference type="NCBI Taxonomy" id="1178516"/>
    <lineage>
        <taxon>Bacteria</taxon>
        <taxon>Pseudomonadati</taxon>
        <taxon>Bacteroidota</taxon>
        <taxon>Cytophagia</taxon>
        <taxon>Cytophagales</taxon>
        <taxon>Cytophagaceae</taxon>
        <taxon>Spirosoma</taxon>
    </lineage>
</organism>
<evidence type="ECO:0000256" key="3">
    <source>
        <dbReference type="ARBA" id="ARBA00023004"/>
    </source>
</evidence>
<dbReference type="AlphaFoldDB" id="A0A1P9X2T4"/>
<dbReference type="RefSeq" id="WP_077133392.1">
    <property type="nucleotide sequence ID" value="NZ_CP014263.1"/>
</dbReference>
<keyword evidence="2" id="KW-0479">Metal-binding</keyword>
<evidence type="ECO:0000313" key="7">
    <source>
        <dbReference type="Proteomes" id="UP000187941"/>
    </source>
</evidence>
<dbReference type="CDD" id="cd03467">
    <property type="entry name" value="Rieske"/>
    <property type="match status" value="1"/>
</dbReference>
<dbReference type="InterPro" id="IPR036922">
    <property type="entry name" value="Rieske_2Fe-2S_sf"/>
</dbReference>
<dbReference type="InterPro" id="IPR017941">
    <property type="entry name" value="Rieske_2Fe-2S"/>
</dbReference>
<name>A0A1P9X2T4_9BACT</name>
<keyword evidence="3" id="KW-0408">Iron</keyword>
<dbReference type="Gene3D" id="2.102.10.10">
    <property type="entry name" value="Rieske [2Fe-2S] iron-sulphur domain"/>
    <property type="match status" value="1"/>
</dbReference>
<dbReference type="GO" id="GO:0051537">
    <property type="term" value="F:2 iron, 2 sulfur cluster binding"/>
    <property type="evidence" value="ECO:0007669"/>
    <property type="project" value="UniProtKB-KW"/>
</dbReference>
<proteinExistence type="predicted"/>